<gene>
    <name evidence="2" type="ORF">MJO52_04385</name>
</gene>
<reference evidence="2" key="1">
    <citation type="submission" date="2022-02" db="EMBL/GenBank/DDBJ databases">
        <title>Coral-associated bacteria.</title>
        <authorList>
            <person name="Tang K."/>
            <person name="Wang X."/>
        </authorList>
    </citation>
    <scope>NUCLEOTIDE SEQUENCE</scope>
    <source>
        <strain evidence="2">SCSIO 43006</strain>
    </source>
</reference>
<accession>A0ABY4VDJ7</accession>
<dbReference type="Proteomes" id="UP001055658">
    <property type="component" value="Chromosome"/>
</dbReference>
<proteinExistence type="predicted"/>
<dbReference type="RefSeq" id="WP_252084734.1">
    <property type="nucleotide sequence ID" value="NZ_CP092418.1"/>
</dbReference>
<evidence type="ECO:0008006" key="4">
    <source>
        <dbReference type="Google" id="ProtNLM"/>
    </source>
</evidence>
<keyword evidence="3" id="KW-1185">Reference proteome</keyword>
<keyword evidence="1" id="KW-0175">Coiled coil</keyword>
<evidence type="ECO:0000313" key="3">
    <source>
        <dbReference type="Proteomes" id="UP001055658"/>
    </source>
</evidence>
<evidence type="ECO:0000256" key="1">
    <source>
        <dbReference type="SAM" id="Coils"/>
    </source>
</evidence>
<protein>
    <recommendedName>
        <fullName evidence="4">Chromosome partition protein Smc</fullName>
    </recommendedName>
</protein>
<organism evidence="2 3">
    <name type="scientific">Microbulbifer variabilis</name>
    <dbReference type="NCBI Taxonomy" id="266805"/>
    <lineage>
        <taxon>Bacteria</taxon>
        <taxon>Pseudomonadati</taxon>
        <taxon>Pseudomonadota</taxon>
        <taxon>Gammaproteobacteria</taxon>
        <taxon>Cellvibrionales</taxon>
        <taxon>Microbulbiferaceae</taxon>
        <taxon>Microbulbifer</taxon>
    </lineage>
</organism>
<evidence type="ECO:0000313" key="2">
    <source>
        <dbReference type="EMBL" id="USD22375.1"/>
    </source>
</evidence>
<dbReference type="EMBL" id="CP092418">
    <property type="protein sequence ID" value="USD22375.1"/>
    <property type="molecule type" value="Genomic_DNA"/>
</dbReference>
<feature type="coiled-coil region" evidence="1">
    <location>
        <begin position="246"/>
        <end position="484"/>
    </location>
</feature>
<sequence length="612" mass="71133">MSTKKQKKISKNLAKKPAINSLAQSSIFWRPDYLRPSEWLEHLPFLFWLIEAHQPRKAVSLGATSDVAHFALCQAIKHLRLKASCYLSIDVQNETSDGINYECQDYNSQYYNTFSYILESSMSDVASQFSDGSIDLLLFIPTDEHDLESTVAHWKSKLSPRSIVLVPGISKKNPGCETFRIFELLKEEYTNFSLYHGEGLGVISIGDEISSTLINLFDRDENNSSWQVVRDNFARLGQTYIDVLQAKKYQQKVKSLEINILSKKDKLKKLSAEYAGVNAELNLQRKELTNFSQRIKQRELEVEQNFKNLEIEKNNLNSQIRQKDKELVEKDIALKVRFEELATLTQLLEKMRKQETEQQELQKDRHLKSAESVHKLEKNITSLESQLKTHESNLEQMRKAKHDSDKVNTELNSRYKEIEQDLKLVKNERDNLNQEKKLLQAQIQSLRDDLLEEKKSVDERFRELSLLTSLLEEKELQIKELRKKNLDPDGKAILTNNLTFNERTFSVAKILGKGLKQKHRQRKELQKIIKSGFFNEEWYLRNYPDVACNEDAARDPALHYLKHGAFEGRNPGPGFDSQWYLDTNLDVKDSGFNPLLHYISMGRKEGREPLPY</sequence>
<name>A0ABY4VDJ7_9GAMM</name>